<dbReference type="SMART" id="SM00233">
    <property type="entry name" value="PH"/>
    <property type="match status" value="1"/>
</dbReference>
<evidence type="ECO:0000259" key="5">
    <source>
        <dbReference type="PROSITE" id="PS51064"/>
    </source>
</evidence>
<dbReference type="EMBL" id="JAINUF010000014">
    <property type="protein sequence ID" value="KAJ8342060.1"/>
    <property type="molecule type" value="Genomic_DNA"/>
</dbReference>
<organism evidence="6 7">
    <name type="scientific">Synaphobranchus kaupii</name>
    <name type="common">Kaup's arrowtooth eel</name>
    <dbReference type="NCBI Taxonomy" id="118154"/>
    <lineage>
        <taxon>Eukaryota</taxon>
        <taxon>Metazoa</taxon>
        <taxon>Chordata</taxon>
        <taxon>Craniata</taxon>
        <taxon>Vertebrata</taxon>
        <taxon>Euteleostomi</taxon>
        <taxon>Actinopterygii</taxon>
        <taxon>Neopterygii</taxon>
        <taxon>Teleostei</taxon>
        <taxon>Anguilliformes</taxon>
        <taxon>Synaphobranchidae</taxon>
        <taxon>Synaphobranchus</taxon>
    </lineage>
</organism>
<feature type="region of interest" description="Disordered" evidence="3">
    <location>
        <begin position="296"/>
        <end position="389"/>
    </location>
</feature>
<dbReference type="InterPro" id="IPR050996">
    <property type="entry name" value="Docking_Protein_DOK"/>
</dbReference>
<evidence type="ECO:0000313" key="6">
    <source>
        <dbReference type="EMBL" id="KAJ8342060.1"/>
    </source>
</evidence>
<feature type="compositionally biased region" description="Pro residues" evidence="3">
    <location>
        <begin position="301"/>
        <end position="313"/>
    </location>
</feature>
<dbReference type="GO" id="GO:0007265">
    <property type="term" value="P:Ras protein signal transduction"/>
    <property type="evidence" value="ECO:0007669"/>
    <property type="project" value="TreeGrafter"/>
</dbReference>
<evidence type="ECO:0000256" key="3">
    <source>
        <dbReference type="SAM" id="MobiDB-lite"/>
    </source>
</evidence>
<sequence>MDGHIKEGQLYMQHHKIVKKWKRSWAVLFADGPQGVARLEVFDGERPGSGDWKSERKVIRLSECVTVLATPTEPGPHEDMASFCIRTVDHAYVFATDAQDCSRWVEALCQIAFQGSRGTDSQQLKMEENLIYESREEGQRFWVTMQLTDASERCGLHGAYWLSVDDHSLILSEGHTQKILLAWPYRLLRRYGHDKGMFSMEAGRRCESGPGAFTFNTTQGGQIFACVETAIRDQRVLAEEGPGSCSAPCERGGRSPMPLGGAALLDDPGNVYSLPLDCVREPADSAEPVYAAPLDLIEAPPTSPPHPHPPSPRPHYGNAPDPQYSELNEGTVCSRPERQGAMRGRSRAEEGQMVTSDPSDPHDLDDPSSLYSQVSKHASPNITWDPDSDDIIYDNLGVI</sequence>
<dbReference type="PANTHER" id="PTHR21258">
    <property type="entry name" value="DOCKING PROTEIN RELATED"/>
    <property type="match status" value="1"/>
</dbReference>
<dbReference type="GO" id="GO:0005737">
    <property type="term" value="C:cytoplasm"/>
    <property type="evidence" value="ECO:0007669"/>
    <property type="project" value="TreeGrafter"/>
</dbReference>
<dbReference type="CDD" id="cd01203">
    <property type="entry name" value="PTB_DOK1_DOK2_DOK3"/>
    <property type="match status" value="1"/>
</dbReference>
<dbReference type="GO" id="GO:0007169">
    <property type="term" value="P:cell surface receptor protein tyrosine kinase signaling pathway"/>
    <property type="evidence" value="ECO:0007669"/>
    <property type="project" value="TreeGrafter"/>
</dbReference>
<dbReference type="InterPro" id="IPR001849">
    <property type="entry name" value="PH_domain"/>
</dbReference>
<reference evidence="6" key="1">
    <citation type="journal article" date="2023" name="Science">
        <title>Genome structures resolve the early diversification of teleost fishes.</title>
        <authorList>
            <person name="Parey E."/>
            <person name="Louis A."/>
            <person name="Montfort J."/>
            <person name="Bouchez O."/>
            <person name="Roques C."/>
            <person name="Iampietro C."/>
            <person name="Lluch J."/>
            <person name="Castinel A."/>
            <person name="Donnadieu C."/>
            <person name="Desvignes T."/>
            <person name="Floi Bucao C."/>
            <person name="Jouanno E."/>
            <person name="Wen M."/>
            <person name="Mejri S."/>
            <person name="Dirks R."/>
            <person name="Jansen H."/>
            <person name="Henkel C."/>
            <person name="Chen W.J."/>
            <person name="Zahm M."/>
            <person name="Cabau C."/>
            <person name="Klopp C."/>
            <person name="Thompson A.W."/>
            <person name="Robinson-Rechavi M."/>
            <person name="Braasch I."/>
            <person name="Lecointre G."/>
            <person name="Bobe J."/>
            <person name="Postlethwait J.H."/>
            <person name="Berthelot C."/>
            <person name="Roest Crollius H."/>
            <person name="Guiguen Y."/>
        </authorList>
    </citation>
    <scope>NUCLEOTIDE SEQUENCE</scope>
    <source>
        <strain evidence="6">WJC10195</strain>
    </source>
</reference>
<feature type="domain" description="PH" evidence="4">
    <location>
        <begin position="3"/>
        <end position="113"/>
    </location>
</feature>
<dbReference type="GO" id="GO:0043410">
    <property type="term" value="P:positive regulation of MAPK cascade"/>
    <property type="evidence" value="ECO:0007669"/>
    <property type="project" value="TreeGrafter"/>
</dbReference>
<dbReference type="Gene3D" id="2.30.29.30">
    <property type="entry name" value="Pleckstrin-homology domain (PH domain)/Phosphotyrosine-binding domain (PTB)"/>
    <property type="match status" value="2"/>
</dbReference>
<keyword evidence="2" id="KW-0597">Phosphoprotein</keyword>
<dbReference type="PROSITE" id="PS50003">
    <property type="entry name" value="PH_DOMAIN"/>
    <property type="match status" value="1"/>
</dbReference>
<proteinExistence type="inferred from homology"/>
<dbReference type="Proteomes" id="UP001152622">
    <property type="component" value="Chromosome 14"/>
</dbReference>
<feature type="domain" description="IRS-type PTB" evidence="5">
    <location>
        <begin position="137"/>
        <end position="241"/>
    </location>
</feature>
<accession>A0A9Q1IIR3</accession>
<comment type="caution">
    <text evidence="6">The sequence shown here is derived from an EMBL/GenBank/DDBJ whole genome shotgun (WGS) entry which is preliminary data.</text>
</comment>
<keyword evidence="7" id="KW-1185">Reference proteome</keyword>
<feature type="compositionally biased region" description="Basic and acidic residues" evidence="3">
    <location>
        <begin position="335"/>
        <end position="350"/>
    </location>
</feature>
<dbReference type="OrthoDB" id="6243387at2759"/>
<dbReference type="SUPFAM" id="SSF50729">
    <property type="entry name" value="PH domain-like"/>
    <property type="match status" value="2"/>
</dbReference>
<comment type="similarity">
    <text evidence="1">Belongs to the DOK family. Type A subfamily.</text>
</comment>
<dbReference type="PANTHER" id="PTHR21258:SF46">
    <property type="entry name" value="DOCKING PROTEIN 1"/>
    <property type="match status" value="1"/>
</dbReference>
<dbReference type="Pfam" id="PF00169">
    <property type="entry name" value="PH"/>
    <property type="match status" value="1"/>
</dbReference>
<dbReference type="Pfam" id="PF02174">
    <property type="entry name" value="IRS"/>
    <property type="match status" value="1"/>
</dbReference>
<evidence type="ECO:0000313" key="7">
    <source>
        <dbReference type="Proteomes" id="UP001152622"/>
    </source>
</evidence>
<evidence type="ECO:0000256" key="2">
    <source>
        <dbReference type="ARBA" id="ARBA00022553"/>
    </source>
</evidence>
<evidence type="ECO:0000256" key="1">
    <source>
        <dbReference type="ARBA" id="ARBA00010955"/>
    </source>
</evidence>
<dbReference type="SMART" id="SM00310">
    <property type="entry name" value="PTBI"/>
    <property type="match status" value="1"/>
</dbReference>
<evidence type="ECO:0008006" key="8">
    <source>
        <dbReference type="Google" id="ProtNLM"/>
    </source>
</evidence>
<protein>
    <recommendedName>
        <fullName evidence="8">Docking protein 1</fullName>
    </recommendedName>
</protein>
<dbReference type="InterPro" id="IPR037751">
    <property type="entry name" value="Dok1/2/3_PTB"/>
</dbReference>
<gene>
    <name evidence="6" type="ORF">SKAU_G00319880</name>
</gene>
<feature type="compositionally biased region" description="Polar residues" evidence="3">
    <location>
        <begin position="373"/>
        <end position="382"/>
    </location>
</feature>
<dbReference type="AlphaFoldDB" id="A0A9Q1IIR3"/>
<dbReference type="PROSITE" id="PS51064">
    <property type="entry name" value="IRS_PTB"/>
    <property type="match status" value="1"/>
</dbReference>
<dbReference type="SMART" id="SM01244">
    <property type="entry name" value="IRS"/>
    <property type="match status" value="1"/>
</dbReference>
<dbReference type="InterPro" id="IPR002404">
    <property type="entry name" value="IRS_PTB"/>
</dbReference>
<name>A0A9Q1IIR3_SYNKA</name>
<evidence type="ECO:0000259" key="4">
    <source>
        <dbReference type="PROSITE" id="PS50003"/>
    </source>
</evidence>
<dbReference type="InterPro" id="IPR011993">
    <property type="entry name" value="PH-like_dom_sf"/>
</dbReference>